<comment type="caution">
    <text evidence="2">The sequence shown here is derived from an EMBL/GenBank/DDBJ whole genome shotgun (WGS) entry which is preliminary data.</text>
</comment>
<evidence type="ECO:0000313" key="3">
    <source>
        <dbReference type="Proteomes" id="UP001595900"/>
    </source>
</evidence>
<keyword evidence="3" id="KW-1185">Reference proteome</keyword>
<feature type="transmembrane region" description="Helical" evidence="1">
    <location>
        <begin position="60"/>
        <end position="80"/>
    </location>
</feature>
<dbReference type="EMBL" id="JBHSCN010000005">
    <property type="protein sequence ID" value="MFC4243717.1"/>
    <property type="molecule type" value="Genomic_DNA"/>
</dbReference>
<reference evidence="3" key="1">
    <citation type="journal article" date="2019" name="Int. J. Syst. Evol. Microbiol.">
        <title>The Global Catalogue of Microorganisms (GCM) 10K type strain sequencing project: providing services to taxonomists for standard genome sequencing and annotation.</title>
        <authorList>
            <consortium name="The Broad Institute Genomics Platform"/>
            <consortium name="The Broad Institute Genome Sequencing Center for Infectious Disease"/>
            <person name="Wu L."/>
            <person name="Ma J."/>
        </authorList>
    </citation>
    <scope>NUCLEOTIDE SEQUENCE [LARGE SCALE GENOMIC DNA]</scope>
    <source>
        <strain evidence="3">CGMCC 1.10363</strain>
    </source>
</reference>
<gene>
    <name evidence="2" type="ORF">ACFOYW_10055</name>
</gene>
<keyword evidence="1" id="KW-1133">Transmembrane helix</keyword>
<feature type="transmembrane region" description="Helical" evidence="1">
    <location>
        <begin position="119"/>
        <end position="140"/>
    </location>
</feature>
<sequence>MTERQQRALRGIAAAALAVFVAAWFHIAAGGVAPTPLAMLASFLLASPASVLIAGRRLRLWRTVVIVALNQFAFHALFGLGQPSSVRFSGGGDMAGMPGMRIDVTGGAASVSYAASAMWAGHAIAGLLTIGAICFGERVLRRMLELASRFIIRALRLAQVRAFPPLRLAAPAFASPFGLQRILSRAIRRRGPPKAIGYSF</sequence>
<feature type="transmembrane region" description="Helical" evidence="1">
    <location>
        <begin position="12"/>
        <end position="29"/>
    </location>
</feature>
<dbReference type="Proteomes" id="UP001595900">
    <property type="component" value="Unassembled WGS sequence"/>
</dbReference>
<evidence type="ECO:0000256" key="1">
    <source>
        <dbReference type="SAM" id="Phobius"/>
    </source>
</evidence>
<feature type="transmembrane region" description="Helical" evidence="1">
    <location>
        <begin position="35"/>
        <end position="53"/>
    </location>
</feature>
<accession>A0ABV8Q8F8</accession>
<keyword evidence="1" id="KW-0812">Transmembrane</keyword>
<protein>
    <submittedName>
        <fullName evidence="2">Uncharacterized protein</fullName>
    </submittedName>
</protein>
<evidence type="ECO:0000313" key="2">
    <source>
        <dbReference type="EMBL" id="MFC4243717.1"/>
    </source>
</evidence>
<dbReference type="RefSeq" id="WP_390228797.1">
    <property type="nucleotide sequence ID" value="NZ_JBHSCN010000005.1"/>
</dbReference>
<keyword evidence="1" id="KW-0472">Membrane</keyword>
<organism evidence="2 3">
    <name type="scientific">Gryllotalpicola reticulitermitis</name>
    <dbReference type="NCBI Taxonomy" id="1184153"/>
    <lineage>
        <taxon>Bacteria</taxon>
        <taxon>Bacillati</taxon>
        <taxon>Actinomycetota</taxon>
        <taxon>Actinomycetes</taxon>
        <taxon>Micrococcales</taxon>
        <taxon>Microbacteriaceae</taxon>
        <taxon>Gryllotalpicola</taxon>
    </lineage>
</organism>
<proteinExistence type="predicted"/>
<name>A0ABV8Q8F8_9MICO</name>